<organism evidence="1">
    <name type="scientific">Salvia splendens</name>
    <name type="common">Scarlet sage</name>
    <dbReference type="NCBI Taxonomy" id="180675"/>
    <lineage>
        <taxon>Eukaryota</taxon>
        <taxon>Viridiplantae</taxon>
        <taxon>Streptophyta</taxon>
        <taxon>Embryophyta</taxon>
        <taxon>Tracheophyta</taxon>
        <taxon>Spermatophyta</taxon>
        <taxon>Magnoliopsida</taxon>
        <taxon>eudicotyledons</taxon>
        <taxon>Gunneridae</taxon>
        <taxon>Pentapetalae</taxon>
        <taxon>asterids</taxon>
        <taxon>lamiids</taxon>
        <taxon>Lamiales</taxon>
        <taxon>Lamiaceae</taxon>
        <taxon>Nepetoideae</taxon>
        <taxon>Mentheae</taxon>
        <taxon>Salviinae</taxon>
        <taxon>Salvia</taxon>
        <taxon>Salvia subgen. Calosphace</taxon>
        <taxon>core Calosphace</taxon>
    </lineage>
</organism>
<sequence length="403" mass="45546">MSIQSRSANLLLVEETISKAMGDLFSRLDESNQRRDQAVRTCDQTLKELRDDFVALKVQNSELMVDSPIVSVNDLNGSGTCITAPNLLQSTASTAPEILEQRYKSVEECVTCFPAKISNFIGRQTPELKQANSCHYFSNPMVELRSLKQLGKEFRKRNVCGEDEGVLIEEARKEMVMKLRGSSNRYVVPQVINLGNTHTASMNHSDLEDRGKRGFRRPSTKHELTRELAYKITTRSNEDMCNEKEIAETEQGKENAAAIVVIEHLALTRSLALAEVKGAKMLSEETEKEEEFPPEGSYELMSKTQESKRKQNLGALTITKAMSRREFFQPGHHKYLVSFLIRMKGDEGVCISPWHMSLFIRKGCSLNLSLLGSLPLEESNKFFLPSHHRRCIFLWSFGMGASN</sequence>
<gene>
    <name evidence="1" type="ORF">SASPL_125099</name>
</gene>
<proteinExistence type="predicted"/>
<name>A0A8X8ZPU2_SALSN</name>
<evidence type="ECO:0000313" key="1">
    <source>
        <dbReference type="EMBL" id="KAG6412421.1"/>
    </source>
</evidence>
<comment type="caution">
    <text evidence="1">The sequence shown here is derived from an EMBL/GenBank/DDBJ whole genome shotgun (WGS) entry which is preliminary data.</text>
</comment>
<accession>A0A8X8ZPU2</accession>
<dbReference type="AlphaFoldDB" id="A0A8X8ZPU2"/>
<evidence type="ECO:0000313" key="2">
    <source>
        <dbReference type="Proteomes" id="UP000298416"/>
    </source>
</evidence>
<reference evidence="1" key="2">
    <citation type="submission" date="2020-08" db="EMBL/GenBank/DDBJ databases">
        <title>Plant Genome Project.</title>
        <authorList>
            <person name="Zhang R.-G."/>
        </authorList>
    </citation>
    <scope>NUCLEOTIDE SEQUENCE</scope>
    <source>
        <strain evidence="1">Huo1</strain>
        <tissue evidence="1">Leaf</tissue>
    </source>
</reference>
<keyword evidence="2" id="KW-1185">Reference proteome</keyword>
<protein>
    <submittedName>
        <fullName evidence="1">Uncharacterized protein</fullName>
    </submittedName>
</protein>
<reference evidence="1" key="1">
    <citation type="submission" date="2018-01" db="EMBL/GenBank/DDBJ databases">
        <authorList>
            <person name="Mao J.F."/>
        </authorList>
    </citation>
    <scope>NUCLEOTIDE SEQUENCE</scope>
    <source>
        <strain evidence="1">Huo1</strain>
        <tissue evidence="1">Leaf</tissue>
    </source>
</reference>
<dbReference type="Proteomes" id="UP000298416">
    <property type="component" value="Unassembled WGS sequence"/>
</dbReference>
<dbReference type="EMBL" id="PNBA02000009">
    <property type="protein sequence ID" value="KAG6412421.1"/>
    <property type="molecule type" value="Genomic_DNA"/>
</dbReference>